<accession>A0ABR2UA93</accession>
<dbReference type="Proteomes" id="UP001396334">
    <property type="component" value="Unassembled WGS sequence"/>
</dbReference>
<protein>
    <submittedName>
        <fullName evidence="1">Uncharacterized protein</fullName>
    </submittedName>
</protein>
<organism evidence="1 2">
    <name type="scientific">Hibiscus sabdariffa</name>
    <name type="common">roselle</name>
    <dbReference type="NCBI Taxonomy" id="183260"/>
    <lineage>
        <taxon>Eukaryota</taxon>
        <taxon>Viridiplantae</taxon>
        <taxon>Streptophyta</taxon>
        <taxon>Embryophyta</taxon>
        <taxon>Tracheophyta</taxon>
        <taxon>Spermatophyta</taxon>
        <taxon>Magnoliopsida</taxon>
        <taxon>eudicotyledons</taxon>
        <taxon>Gunneridae</taxon>
        <taxon>Pentapetalae</taxon>
        <taxon>rosids</taxon>
        <taxon>malvids</taxon>
        <taxon>Malvales</taxon>
        <taxon>Malvaceae</taxon>
        <taxon>Malvoideae</taxon>
        <taxon>Hibiscus</taxon>
    </lineage>
</organism>
<name>A0ABR2UA93_9ROSI</name>
<comment type="caution">
    <text evidence="1">The sequence shown here is derived from an EMBL/GenBank/DDBJ whole genome shotgun (WGS) entry which is preliminary data.</text>
</comment>
<sequence>MVERSLSMRELHFESVFGLEVLELNETSAASKSFGRDQRNPLLALIHGCISGAIENALWNAQANGGQYRGGGFAQYGNN</sequence>
<proteinExistence type="predicted"/>
<gene>
    <name evidence="1" type="ORF">V6N11_052516</name>
</gene>
<evidence type="ECO:0000313" key="2">
    <source>
        <dbReference type="Proteomes" id="UP001396334"/>
    </source>
</evidence>
<reference evidence="1 2" key="1">
    <citation type="journal article" date="2024" name="G3 (Bethesda)">
        <title>Genome assembly of Hibiscus sabdariffa L. provides insights into metabolisms of medicinal natural products.</title>
        <authorList>
            <person name="Kim T."/>
        </authorList>
    </citation>
    <scope>NUCLEOTIDE SEQUENCE [LARGE SCALE GENOMIC DNA]</scope>
    <source>
        <strain evidence="1">TK-2024</strain>
        <tissue evidence="1">Old leaves</tissue>
    </source>
</reference>
<keyword evidence="2" id="KW-1185">Reference proteome</keyword>
<dbReference type="EMBL" id="JBBPBN010000001">
    <property type="protein sequence ID" value="KAK9046631.1"/>
    <property type="molecule type" value="Genomic_DNA"/>
</dbReference>
<evidence type="ECO:0000313" key="1">
    <source>
        <dbReference type="EMBL" id="KAK9046631.1"/>
    </source>
</evidence>